<comment type="caution">
    <text evidence="1">The sequence shown here is derived from an EMBL/GenBank/DDBJ whole genome shotgun (WGS) entry which is preliminary data.</text>
</comment>
<dbReference type="Proteomes" id="UP001458880">
    <property type="component" value="Unassembled WGS sequence"/>
</dbReference>
<dbReference type="AlphaFoldDB" id="A0AAW1JW32"/>
<name>A0AAW1JW32_POPJA</name>
<evidence type="ECO:0000313" key="2">
    <source>
        <dbReference type="Proteomes" id="UP001458880"/>
    </source>
</evidence>
<dbReference type="EMBL" id="JASPKY010000324">
    <property type="protein sequence ID" value="KAK9708635.1"/>
    <property type="molecule type" value="Genomic_DNA"/>
</dbReference>
<reference evidence="1 2" key="1">
    <citation type="journal article" date="2024" name="BMC Genomics">
        <title>De novo assembly and annotation of Popillia japonica's genome with initial clues to its potential as an invasive pest.</title>
        <authorList>
            <person name="Cucini C."/>
            <person name="Boschi S."/>
            <person name="Funari R."/>
            <person name="Cardaioli E."/>
            <person name="Iannotti N."/>
            <person name="Marturano G."/>
            <person name="Paoli F."/>
            <person name="Bruttini M."/>
            <person name="Carapelli A."/>
            <person name="Frati F."/>
            <person name="Nardi F."/>
        </authorList>
    </citation>
    <scope>NUCLEOTIDE SEQUENCE [LARGE SCALE GENOMIC DNA]</scope>
    <source>
        <strain evidence="1">DMR45628</strain>
    </source>
</reference>
<organism evidence="1 2">
    <name type="scientific">Popillia japonica</name>
    <name type="common">Japanese beetle</name>
    <dbReference type="NCBI Taxonomy" id="7064"/>
    <lineage>
        <taxon>Eukaryota</taxon>
        <taxon>Metazoa</taxon>
        <taxon>Ecdysozoa</taxon>
        <taxon>Arthropoda</taxon>
        <taxon>Hexapoda</taxon>
        <taxon>Insecta</taxon>
        <taxon>Pterygota</taxon>
        <taxon>Neoptera</taxon>
        <taxon>Endopterygota</taxon>
        <taxon>Coleoptera</taxon>
        <taxon>Polyphaga</taxon>
        <taxon>Scarabaeiformia</taxon>
        <taxon>Scarabaeidae</taxon>
        <taxon>Rutelinae</taxon>
        <taxon>Popillia</taxon>
    </lineage>
</organism>
<proteinExistence type="predicted"/>
<sequence>MADTPYLRGQGTMNPSFGITGAKRDLSDLLQSKESIFGFPFEITGLEYLDHSLFPPLSTTDVRGTENFDTFDADMVPNIY</sequence>
<keyword evidence="2" id="KW-1185">Reference proteome</keyword>
<protein>
    <submittedName>
        <fullName evidence="1">Uncharacterized protein</fullName>
    </submittedName>
</protein>
<accession>A0AAW1JW32</accession>
<evidence type="ECO:0000313" key="1">
    <source>
        <dbReference type="EMBL" id="KAK9708635.1"/>
    </source>
</evidence>
<gene>
    <name evidence="1" type="ORF">QE152_g27087</name>
</gene>